<keyword evidence="4" id="KW-1185">Reference proteome</keyword>
<comment type="caution">
    <text evidence="3">The sequence shown here is derived from an EMBL/GenBank/DDBJ whole genome shotgun (WGS) entry which is preliminary data.</text>
</comment>
<protein>
    <submittedName>
        <fullName evidence="3">Acyl-CoA thioester hydrolase</fullName>
        <ecNumber evidence="3">3.1.2.-</ecNumber>
    </submittedName>
</protein>
<dbReference type="PANTHER" id="PTHR31793:SF27">
    <property type="entry name" value="NOVEL THIOESTERASE SUPERFAMILY DOMAIN AND SAPOSIN A-TYPE DOMAIN CONTAINING PROTEIN (0610012H03RIK)"/>
    <property type="match status" value="1"/>
</dbReference>
<dbReference type="RefSeq" id="WP_181552246.1">
    <property type="nucleotide sequence ID" value="NZ_JACDUS010000011.1"/>
</dbReference>
<evidence type="ECO:0000313" key="3">
    <source>
        <dbReference type="EMBL" id="MBA2882613.1"/>
    </source>
</evidence>
<evidence type="ECO:0000256" key="2">
    <source>
        <dbReference type="ARBA" id="ARBA00022801"/>
    </source>
</evidence>
<proteinExistence type="inferred from homology"/>
<dbReference type="InterPro" id="IPR029069">
    <property type="entry name" value="HotDog_dom_sf"/>
</dbReference>
<evidence type="ECO:0000313" key="4">
    <source>
        <dbReference type="Proteomes" id="UP000525298"/>
    </source>
</evidence>
<evidence type="ECO:0000256" key="1">
    <source>
        <dbReference type="ARBA" id="ARBA00005953"/>
    </source>
</evidence>
<dbReference type="InterPro" id="IPR050563">
    <property type="entry name" value="4-hydroxybenzoyl-CoA_TE"/>
</dbReference>
<dbReference type="EC" id="3.1.2.-" evidence="3"/>
<dbReference type="PANTHER" id="PTHR31793">
    <property type="entry name" value="4-HYDROXYBENZOYL-COA THIOESTERASE FAMILY MEMBER"/>
    <property type="match status" value="1"/>
</dbReference>
<name>A0A7W0CBC5_9BACT</name>
<accession>A0A7W0CBC5</accession>
<dbReference type="GO" id="GO:0047617">
    <property type="term" value="F:fatty acyl-CoA hydrolase activity"/>
    <property type="evidence" value="ECO:0007669"/>
    <property type="project" value="TreeGrafter"/>
</dbReference>
<gene>
    <name evidence="3" type="ORF">HNR65_002967</name>
</gene>
<dbReference type="SUPFAM" id="SSF54637">
    <property type="entry name" value="Thioesterase/thiol ester dehydrase-isomerase"/>
    <property type="match status" value="1"/>
</dbReference>
<keyword evidence="2 3" id="KW-0378">Hydrolase</keyword>
<sequence>MKSENTDRICEVKFTVPFHDLDPMEVVWHGNYFKYFDITRDALFRKLGVDLYRVYTDTQHIFPIIRTSIKHVFPLRFRDEFVCRAKLTAVDYKIGVDFIIRLTEDNRVIAKGKSQQAAVKIPEMETLFKIPDPIRHALGFE</sequence>
<reference evidence="3 4" key="1">
    <citation type="submission" date="2020-07" db="EMBL/GenBank/DDBJ databases">
        <title>Genomic Encyclopedia of Type Strains, Phase IV (KMG-IV): sequencing the most valuable type-strain genomes for metagenomic binning, comparative biology and taxonomic classification.</title>
        <authorList>
            <person name="Goeker M."/>
        </authorList>
    </citation>
    <scope>NUCLEOTIDE SEQUENCE [LARGE SCALE GENOMIC DNA]</scope>
    <source>
        <strain evidence="3 4">DSM 17721</strain>
    </source>
</reference>
<comment type="similarity">
    <text evidence="1">Belongs to the 4-hydroxybenzoyl-CoA thioesterase family.</text>
</comment>
<dbReference type="CDD" id="cd00586">
    <property type="entry name" value="4HBT"/>
    <property type="match status" value="1"/>
</dbReference>
<dbReference type="Gene3D" id="3.10.129.10">
    <property type="entry name" value="Hotdog Thioesterase"/>
    <property type="match status" value="1"/>
</dbReference>
<dbReference type="EMBL" id="JACDUS010000011">
    <property type="protein sequence ID" value="MBA2882613.1"/>
    <property type="molecule type" value="Genomic_DNA"/>
</dbReference>
<dbReference type="Pfam" id="PF13279">
    <property type="entry name" value="4HBT_2"/>
    <property type="match status" value="1"/>
</dbReference>
<organism evidence="3 4">
    <name type="scientific">Desulfosalsimonas propionicica</name>
    <dbReference type="NCBI Taxonomy" id="332175"/>
    <lineage>
        <taxon>Bacteria</taxon>
        <taxon>Pseudomonadati</taxon>
        <taxon>Thermodesulfobacteriota</taxon>
        <taxon>Desulfobacteria</taxon>
        <taxon>Desulfobacterales</taxon>
        <taxon>Desulfosalsimonadaceae</taxon>
        <taxon>Desulfosalsimonas</taxon>
    </lineage>
</organism>
<dbReference type="Proteomes" id="UP000525298">
    <property type="component" value="Unassembled WGS sequence"/>
</dbReference>
<dbReference type="AlphaFoldDB" id="A0A7W0CBC5"/>